<dbReference type="EMBL" id="CAFBQP010000083">
    <property type="protein sequence ID" value="CAB5066758.1"/>
    <property type="molecule type" value="Genomic_DNA"/>
</dbReference>
<organism evidence="3">
    <name type="scientific">freshwater metagenome</name>
    <dbReference type="NCBI Taxonomy" id="449393"/>
    <lineage>
        <taxon>unclassified sequences</taxon>
        <taxon>metagenomes</taxon>
        <taxon>ecological metagenomes</taxon>
    </lineage>
</organism>
<dbReference type="SUPFAM" id="SSF53649">
    <property type="entry name" value="Alkaline phosphatase-like"/>
    <property type="match status" value="1"/>
</dbReference>
<proteinExistence type="predicted"/>
<evidence type="ECO:0000313" key="2">
    <source>
        <dbReference type="EMBL" id="CAB4751281.1"/>
    </source>
</evidence>
<dbReference type="EMBL" id="CAEZYY010000010">
    <property type="protein sequence ID" value="CAB4751281.1"/>
    <property type="molecule type" value="Genomic_DNA"/>
</dbReference>
<sequence>MTRTVFLGFDSMDVQLTREWAAKGDLPHFARVFETWASLPTLNPEGLLVGGLWPAFWSEAGPAHHGSYCWRQLVPGTYTTAEMSPADFDSEPFWLRLDQAGIRCAIFDVPLVRPIPLRNGVHIVDWGSHDSQLDTSISDAALASRLHTLGSYPQKRCDITIHDSGREHLLTALRTGVGMRSEALSWLLASEYDFVAAVFSETHCVGHQLFHVHKPSHPRYDPGLAARLPDDPMLTVYRDIDAALGRVLSEVPDDTALMLLFSHGFGAHYDGNPLLAEIMERIARARRPAGALTTLRERFLVPLRGVRRRLRRALFPRQRHARNLRNVDGTAAWFAIPNNDLYGAVRLNLRGREPWGRVMPGADQELAIQTIVEELLSLRHESTGSPAVLRVLRTDDYHQGPNRHLLPDLFVEWNWSEPFVALTSPTIGVICSTSEPLRTGDHRPHGEVFVRNLVLPANEQIPVESLADVLVSDVLARR</sequence>
<dbReference type="Gene3D" id="3.40.720.10">
    <property type="entry name" value="Alkaline Phosphatase, subunit A"/>
    <property type="match status" value="1"/>
</dbReference>
<name>A0A6J7EY23_9ZZZZ</name>
<accession>A0A6J7EY23</accession>
<reference evidence="3" key="1">
    <citation type="submission" date="2020-05" db="EMBL/GenBank/DDBJ databases">
        <authorList>
            <person name="Chiriac C."/>
            <person name="Salcher M."/>
            <person name="Ghai R."/>
            <person name="Kavagutti S V."/>
        </authorList>
    </citation>
    <scope>NUCLEOTIDE SEQUENCE</scope>
</reference>
<protein>
    <submittedName>
        <fullName evidence="3">Unannotated protein</fullName>
    </submittedName>
</protein>
<evidence type="ECO:0000313" key="1">
    <source>
        <dbReference type="EMBL" id="CAB4703965.1"/>
    </source>
</evidence>
<dbReference type="InterPro" id="IPR002591">
    <property type="entry name" value="Phosphodiest/P_Trfase"/>
</dbReference>
<dbReference type="EMBL" id="CAEZXX010000039">
    <property type="protein sequence ID" value="CAB4703965.1"/>
    <property type="molecule type" value="Genomic_DNA"/>
</dbReference>
<dbReference type="AlphaFoldDB" id="A0A6J7EY23"/>
<evidence type="ECO:0000313" key="4">
    <source>
        <dbReference type="EMBL" id="CAB5066758.1"/>
    </source>
</evidence>
<dbReference type="EMBL" id="CAFBLR010000273">
    <property type="protein sequence ID" value="CAB4886114.1"/>
    <property type="molecule type" value="Genomic_DNA"/>
</dbReference>
<evidence type="ECO:0000313" key="3">
    <source>
        <dbReference type="EMBL" id="CAB4886114.1"/>
    </source>
</evidence>
<dbReference type="InterPro" id="IPR017850">
    <property type="entry name" value="Alkaline_phosphatase_core_sf"/>
</dbReference>
<gene>
    <name evidence="1" type="ORF">UFOPK2602_00750</name>
    <name evidence="2" type="ORF">UFOPK2806_01034</name>
    <name evidence="3" type="ORF">UFOPK3417_01969</name>
    <name evidence="4" type="ORF">UFOPK4306_01904</name>
</gene>
<dbReference type="Pfam" id="PF01663">
    <property type="entry name" value="Phosphodiest"/>
    <property type="match status" value="1"/>
</dbReference>